<comment type="caution">
    <text evidence="1">The sequence shown here is derived from an EMBL/GenBank/DDBJ whole genome shotgun (WGS) entry which is preliminary data.</text>
</comment>
<evidence type="ECO:0000313" key="1">
    <source>
        <dbReference type="EMBL" id="MBR0561456.1"/>
    </source>
</evidence>
<evidence type="ECO:0000313" key="3">
    <source>
        <dbReference type="Proteomes" id="UP000675747"/>
    </source>
</evidence>
<name>A0A8J8AWE1_9GAMM</name>
<dbReference type="EMBL" id="JAGQFT010000010">
    <property type="protein sequence ID" value="MBR0561456.1"/>
    <property type="molecule type" value="Genomic_DNA"/>
</dbReference>
<dbReference type="Pfam" id="PF26128">
    <property type="entry name" value="Gad2"/>
    <property type="match status" value="1"/>
</dbReference>
<gene>
    <name evidence="2" type="ORF">KB893_011120</name>
    <name evidence="1" type="ORF">KB893_02805</name>
</gene>
<evidence type="ECO:0000313" key="2">
    <source>
        <dbReference type="EMBL" id="MBS7457679.1"/>
    </source>
</evidence>
<organism evidence="1">
    <name type="scientific">Coralloluteibacterium stylophorae</name>
    <dbReference type="NCBI Taxonomy" id="1776034"/>
    <lineage>
        <taxon>Bacteria</taxon>
        <taxon>Pseudomonadati</taxon>
        <taxon>Pseudomonadota</taxon>
        <taxon>Gammaproteobacteria</taxon>
        <taxon>Lysobacterales</taxon>
        <taxon>Lysobacteraceae</taxon>
        <taxon>Coralloluteibacterium</taxon>
    </lineage>
</organism>
<evidence type="ECO:0008006" key="4">
    <source>
        <dbReference type="Google" id="ProtNLM"/>
    </source>
</evidence>
<dbReference type="AlphaFoldDB" id="A0A8J8AWE1"/>
<dbReference type="RefSeq" id="WP_211925424.1">
    <property type="nucleotide sequence ID" value="NZ_JAGQFT020000006.1"/>
</dbReference>
<reference evidence="1" key="2">
    <citation type="submission" date="2021-04" db="EMBL/GenBank/DDBJ databases">
        <authorList>
            <person name="Karlyshev A.V."/>
        </authorList>
    </citation>
    <scope>NUCLEOTIDE SEQUENCE</scope>
    <source>
        <strain evidence="1">LMG 29479</strain>
    </source>
</reference>
<dbReference type="EMBL" id="JAGQFT020000006">
    <property type="protein sequence ID" value="MBS7457679.1"/>
    <property type="molecule type" value="Genomic_DNA"/>
</dbReference>
<proteinExistence type="predicted"/>
<reference evidence="2 3" key="1">
    <citation type="journal article" date="2021" name="Microbiol. Resour. Announc.">
        <title>Draft Genome Sequence of Coralloluteibacterium stylophorae LMG 29479T.</title>
        <authorList>
            <person name="Karlyshev A.V."/>
            <person name="Kudryashova E.B."/>
            <person name="Ariskina E.V."/>
            <person name="Conroy A.P."/>
            <person name="Abidueva E.Y."/>
        </authorList>
    </citation>
    <scope>NUCLEOTIDE SEQUENCE [LARGE SCALE GENOMIC DNA]</scope>
    <source>
        <strain evidence="2 3">LMG 29479</strain>
    </source>
</reference>
<accession>A0A8J8AWE1</accession>
<keyword evidence="3" id="KW-1185">Reference proteome</keyword>
<dbReference type="Proteomes" id="UP000675747">
    <property type="component" value="Unassembled WGS sequence"/>
</dbReference>
<sequence>MIGFDPASLLTFVWNYLPWSVRMSAFLGGGAFRSLYDQTTIKDFDLFFPTHGDFLAARDAFDSDEEFSRVENEGDALYPCYVHKDLPNTPFNLIGFRHHADMLELAESFDFRCCGFAGYVFAGEAKFCAVPGAEDDARDRKLRVMNPQAAPRFLRRARRYVETYGYDFIDETLIDSRYEVYARRLPQTCPQGHPSGSSGDR</sequence>
<protein>
    <recommendedName>
        <fullName evidence="4">Nucleotidyltransferase family protein</fullName>
    </recommendedName>
</protein>